<evidence type="ECO:0000259" key="2">
    <source>
        <dbReference type="Pfam" id="PF20236"/>
    </source>
</evidence>
<dbReference type="EMBL" id="AACS02000009">
    <property type="protein sequence ID" value="EAU89285.2"/>
    <property type="molecule type" value="Genomic_DNA"/>
</dbReference>
<dbReference type="GeneID" id="6009023"/>
<dbReference type="VEuPathDB" id="FungiDB:CC1G_03550"/>
<keyword evidence="4" id="KW-1185">Reference proteome</keyword>
<sequence>MSGDNPFAQWGGERDQPNLSPSIYGALPLGQSTPVPYNLPGRYASSSTNASSSSVNSGGNSQLQIMSFRFVSPARTILNSTLMGADGKKYFTIATHAIGNTVVINEQAGGSGEAGGSIEWQRYPIVSLMDIVARQTAKQWLALSADKRYRSMTLRGQQYSWVPSTGMICLYTSGHNPSEFVARIVQGKEGSGVMVALDITAKAVQAGLLDACVLAAVLFTSGRNID</sequence>
<dbReference type="InterPro" id="IPR046528">
    <property type="entry name" value="DUF6593"/>
</dbReference>
<proteinExistence type="predicted"/>
<accession>A8NCJ2</accession>
<dbReference type="OMA" id="APACTIF"/>
<evidence type="ECO:0000313" key="3">
    <source>
        <dbReference type="EMBL" id="EAU89285.2"/>
    </source>
</evidence>
<evidence type="ECO:0000256" key="1">
    <source>
        <dbReference type="SAM" id="MobiDB-lite"/>
    </source>
</evidence>
<name>A8NCJ2_COPC7</name>
<evidence type="ECO:0000313" key="4">
    <source>
        <dbReference type="Proteomes" id="UP000001861"/>
    </source>
</evidence>
<feature type="region of interest" description="Disordered" evidence="1">
    <location>
        <begin position="1"/>
        <end position="25"/>
    </location>
</feature>
<reference evidence="3 4" key="1">
    <citation type="journal article" date="2010" name="Proc. Natl. Acad. Sci. U.S.A.">
        <title>Insights into evolution of multicellular fungi from the assembled chromosomes of the mushroom Coprinopsis cinerea (Coprinus cinereus).</title>
        <authorList>
            <person name="Stajich J.E."/>
            <person name="Wilke S.K."/>
            <person name="Ahren D."/>
            <person name="Au C.H."/>
            <person name="Birren B.W."/>
            <person name="Borodovsky M."/>
            <person name="Burns C."/>
            <person name="Canback B."/>
            <person name="Casselton L.A."/>
            <person name="Cheng C.K."/>
            <person name="Deng J."/>
            <person name="Dietrich F.S."/>
            <person name="Fargo D.C."/>
            <person name="Farman M.L."/>
            <person name="Gathman A.C."/>
            <person name="Goldberg J."/>
            <person name="Guigo R."/>
            <person name="Hoegger P.J."/>
            <person name="Hooker J.B."/>
            <person name="Huggins A."/>
            <person name="James T.Y."/>
            <person name="Kamada T."/>
            <person name="Kilaru S."/>
            <person name="Kodira C."/>
            <person name="Kues U."/>
            <person name="Kupfer D."/>
            <person name="Kwan H.S."/>
            <person name="Lomsadze A."/>
            <person name="Li W."/>
            <person name="Lilly W.W."/>
            <person name="Ma L.J."/>
            <person name="Mackey A.J."/>
            <person name="Manning G."/>
            <person name="Martin F."/>
            <person name="Muraguchi H."/>
            <person name="Natvig D.O."/>
            <person name="Palmerini H."/>
            <person name="Ramesh M.A."/>
            <person name="Rehmeyer C.J."/>
            <person name="Roe B.A."/>
            <person name="Shenoy N."/>
            <person name="Stanke M."/>
            <person name="Ter-Hovhannisyan V."/>
            <person name="Tunlid A."/>
            <person name="Velagapudi R."/>
            <person name="Vision T.J."/>
            <person name="Zeng Q."/>
            <person name="Zolan M.E."/>
            <person name="Pukkila P.J."/>
        </authorList>
    </citation>
    <scope>NUCLEOTIDE SEQUENCE [LARGE SCALE GENOMIC DNA]</scope>
    <source>
        <strain evidence="4">Okayama-7 / 130 / ATCC MYA-4618 / FGSC 9003</strain>
    </source>
</reference>
<dbReference type="AlphaFoldDB" id="A8NCJ2"/>
<dbReference type="RefSeq" id="XP_001832536.2">
    <property type="nucleotide sequence ID" value="XM_001832484.2"/>
</dbReference>
<protein>
    <recommendedName>
        <fullName evidence="2">DUF6593 domain-containing protein</fullName>
    </recommendedName>
</protein>
<dbReference type="HOGENOM" id="CLU_098000_0_0_1"/>
<dbReference type="KEGG" id="cci:CC1G_03550"/>
<organism evidence="3 4">
    <name type="scientific">Coprinopsis cinerea (strain Okayama-7 / 130 / ATCC MYA-4618 / FGSC 9003)</name>
    <name type="common">Inky cap fungus</name>
    <name type="synonym">Hormographiella aspergillata</name>
    <dbReference type="NCBI Taxonomy" id="240176"/>
    <lineage>
        <taxon>Eukaryota</taxon>
        <taxon>Fungi</taxon>
        <taxon>Dikarya</taxon>
        <taxon>Basidiomycota</taxon>
        <taxon>Agaricomycotina</taxon>
        <taxon>Agaricomycetes</taxon>
        <taxon>Agaricomycetidae</taxon>
        <taxon>Agaricales</taxon>
        <taxon>Agaricineae</taxon>
        <taxon>Psathyrellaceae</taxon>
        <taxon>Coprinopsis</taxon>
    </lineage>
</organism>
<feature type="domain" description="DUF6593" evidence="2">
    <location>
        <begin position="77"/>
        <end position="221"/>
    </location>
</feature>
<gene>
    <name evidence="3" type="ORF">CC1G_03550</name>
</gene>
<dbReference type="InParanoid" id="A8NCJ2"/>
<dbReference type="Pfam" id="PF20236">
    <property type="entry name" value="DUF6593"/>
    <property type="match status" value="1"/>
</dbReference>
<comment type="caution">
    <text evidence="3">The sequence shown here is derived from an EMBL/GenBank/DDBJ whole genome shotgun (WGS) entry which is preliminary data.</text>
</comment>
<dbReference type="Proteomes" id="UP000001861">
    <property type="component" value="Unassembled WGS sequence"/>
</dbReference>
<dbReference type="OrthoDB" id="3191568at2759"/>